<evidence type="ECO:0000259" key="6">
    <source>
        <dbReference type="Pfam" id="PF17827"/>
    </source>
</evidence>
<dbReference type="NCBIfam" id="TIGR00536">
    <property type="entry name" value="hemK_fam"/>
    <property type="match status" value="1"/>
</dbReference>
<comment type="similarity">
    <text evidence="4">Belongs to the protein N5-glutamine methyltransferase family. PrmC subfamily.</text>
</comment>
<comment type="caution">
    <text evidence="4">Lacks conserved residue(s) required for the propagation of feature annotation.</text>
</comment>
<evidence type="ECO:0000256" key="4">
    <source>
        <dbReference type="HAMAP-Rule" id="MF_02126"/>
    </source>
</evidence>
<dbReference type="InterPro" id="IPR002052">
    <property type="entry name" value="DNA_methylase_N6_adenine_CS"/>
</dbReference>
<feature type="binding site" evidence="4">
    <location>
        <begin position="134"/>
        <end position="138"/>
    </location>
    <ligand>
        <name>S-adenosyl-L-methionine</name>
        <dbReference type="ChEBI" id="CHEBI:59789"/>
    </ligand>
</feature>
<comment type="function">
    <text evidence="4">Methylates the class 1 translation termination release factors RF1/PrfA and RF2/PrfB on the glutamine residue of the universally conserved GGQ motif.</text>
</comment>
<gene>
    <name evidence="4 7" type="primary">prmC</name>
    <name evidence="7" type="ORF">E6C70_06195</name>
</gene>
<sequence>MTTGDADHAPVPVRPLRAKVETLLAQAGVPTPDVDAELLIGHVLDLSRGAVQARVIAGTAIERADAERIMALARRRATREPLQHITGRAAFRSLELFVGPGVFTPRPETELIAGIAVDALLSDPSAEPIGVDLGTGSGAIALSMTVEVPHARVYAVELSPEAHVWARRNIDAFGDGRTALVQGDLADALPQLDGSVSVVASNPPYVPTTMPPVDPEVARFDPALALYGGETGLDVIPALSRTALRLLRPGGLLVIEHAGHQSEPIAGVLAQDGWRAIAHHRDLTGRDRATTAIR</sequence>
<dbReference type="GO" id="GO:0102559">
    <property type="term" value="F:peptide chain release factor N(5)-glutamine methyltransferase activity"/>
    <property type="evidence" value="ECO:0007669"/>
    <property type="project" value="UniProtKB-EC"/>
</dbReference>
<comment type="catalytic activity">
    <reaction evidence="4">
        <text>L-glutaminyl-[peptide chain release factor] + S-adenosyl-L-methionine = N(5)-methyl-L-glutaminyl-[peptide chain release factor] + S-adenosyl-L-homocysteine + H(+)</text>
        <dbReference type="Rhea" id="RHEA:42896"/>
        <dbReference type="Rhea" id="RHEA-COMP:10271"/>
        <dbReference type="Rhea" id="RHEA-COMP:10272"/>
        <dbReference type="ChEBI" id="CHEBI:15378"/>
        <dbReference type="ChEBI" id="CHEBI:30011"/>
        <dbReference type="ChEBI" id="CHEBI:57856"/>
        <dbReference type="ChEBI" id="CHEBI:59789"/>
        <dbReference type="ChEBI" id="CHEBI:61891"/>
        <dbReference type="EC" id="2.1.1.297"/>
    </reaction>
</comment>
<dbReference type="GO" id="GO:0003676">
    <property type="term" value="F:nucleic acid binding"/>
    <property type="evidence" value="ECO:0007669"/>
    <property type="project" value="InterPro"/>
</dbReference>
<keyword evidence="3 4" id="KW-0949">S-adenosyl-L-methionine</keyword>
<dbReference type="EC" id="2.1.1.297" evidence="4"/>
<feature type="binding site" evidence="4">
    <location>
        <position position="202"/>
    </location>
    <ligand>
        <name>S-adenosyl-L-methionine</name>
        <dbReference type="ChEBI" id="CHEBI:59789"/>
    </ligand>
</feature>
<evidence type="ECO:0000313" key="8">
    <source>
        <dbReference type="Proteomes" id="UP000307380"/>
    </source>
</evidence>
<dbReference type="PANTHER" id="PTHR18895">
    <property type="entry name" value="HEMK METHYLTRANSFERASE"/>
    <property type="match status" value="1"/>
</dbReference>
<dbReference type="EMBL" id="SSSN01000003">
    <property type="protein sequence ID" value="THG35909.1"/>
    <property type="molecule type" value="Genomic_DNA"/>
</dbReference>
<dbReference type="InterPro" id="IPR041698">
    <property type="entry name" value="Methyltransf_25"/>
</dbReference>
<keyword evidence="8" id="KW-1185">Reference proteome</keyword>
<dbReference type="PANTHER" id="PTHR18895:SF74">
    <property type="entry name" value="MTRF1L RELEASE FACTOR GLUTAMINE METHYLTRANSFERASE"/>
    <property type="match status" value="1"/>
</dbReference>
<dbReference type="Proteomes" id="UP000307380">
    <property type="component" value="Unassembled WGS sequence"/>
</dbReference>
<dbReference type="Pfam" id="PF17827">
    <property type="entry name" value="PrmC_N"/>
    <property type="match status" value="1"/>
</dbReference>
<organism evidence="7 8">
    <name type="scientific">Orlajensenia flava</name>
    <dbReference type="NCBI Taxonomy" id="2565934"/>
    <lineage>
        <taxon>Bacteria</taxon>
        <taxon>Bacillati</taxon>
        <taxon>Actinomycetota</taxon>
        <taxon>Actinomycetes</taxon>
        <taxon>Micrococcales</taxon>
        <taxon>Microbacteriaceae</taxon>
        <taxon>Orlajensenia</taxon>
    </lineage>
</organism>
<dbReference type="HAMAP" id="MF_02126">
    <property type="entry name" value="RF_methyltr_PrmC"/>
    <property type="match status" value="1"/>
</dbReference>
<dbReference type="SUPFAM" id="SSF53335">
    <property type="entry name" value="S-adenosyl-L-methionine-dependent methyltransferases"/>
    <property type="match status" value="1"/>
</dbReference>
<dbReference type="AlphaFoldDB" id="A0A4S4FXY3"/>
<feature type="domain" description="Release factor glutamine methyltransferase N-terminal" evidence="6">
    <location>
        <begin position="18"/>
        <end position="87"/>
    </location>
</feature>
<dbReference type="InterPro" id="IPR029063">
    <property type="entry name" value="SAM-dependent_MTases_sf"/>
</dbReference>
<evidence type="ECO:0000256" key="2">
    <source>
        <dbReference type="ARBA" id="ARBA00022679"/>
    </source>
</evidence>
<dbReference type="InterPro" id="IPR050320">
    <property type="entry name" value="N5-glutamine_MTase"/>
</dbReference>
<keyword evidence="1 4" id="KW-0489">Methyltransferase</keyword>
<name>A0A4S4FXY3_9MICO</name>
<dbReference type="PROSITE" id="PS00092">
    <property type="entry name" value="N6_MTASE"/>
    <property type="match status" value="1"/>
</dbReference>
<dbReference type="GO" id="GO:0032259">
    <property type="term" value="P:methylation"/>
    <property type="evidence" value="ECO:0007669"/>
    <property type="project" value="UniProtKB-KW"/>
</dbReference>
<evidence type="ECO:0000259" key="5">
    <source>
        <dbReference type="Pfam" id="PF13649"/>
    </source>
</evidence>
<evidence type="ECO:0000256" key="1">
    <source>
        <dbReference type="ARBA" id="ARBA00022603"/>
    </source>
</evidence>
<evidence type="ECO:0000313" key="7">
    <source>
        <dbReference type="EMBL" id="THG35909.1"/>
    </source>
</evidence>
<comment type="caution">
    <text evidence="7">The sequence shown here is derived from an EMBL/GenBank/DDBJ whole genome shotgun (WGS) entry which is preliminary data.</text>
</comment>
<dbReference type="Pfam" id="PF13649">
    <property type="entry name" value="Methyltransf_25"/>
    <property type="match status" value="1"/>
</dbReference>
<reference evidence="7 8" key="1">
    <citation type="submission" date="2019-04" db="EMBL/GenBank/DDBJ databases">
        <authorList>
            <person name="Jiang L."/>
        </authorList>
    </citation>
    <scope>NUCLEOTIDE SEQUENCE [LARGE SCALE GENOMIC DNA]</scope>
    <source>
        <strain evidence="7 8">YIM 131861</strain>
    </source>
</reference>
<dbReference type="CDD" id="cd02440">
    <property type="entry name" value="AdoMet_MTases"/>
    <property type="match status" value="1"/>
</dbReference>
<dbReference type="InterPro" id="IPR040758">
    <property type="entry name" value="PrmC_N"/>
</dbReference>
<dbReference type="Gene3D" id="1.10.8.10">
    <property type="entry name" value="DNA helicase RuvA subunit, C-terminal domain"/>
    <property type="match status" value="1"/>
</dbReference>
<feature type="domain" description="Methyltransferase" evidence="5">
    <location>
        <begin position="131"/>
        <end position="202"/>
    </location>
</feature>
<proteinExistence type="inferred from homology"/>
<dbReference type="OrthoDB" id="9800643at2"/>
<evidence type="ECO:0000256" key="3">
    <source>
        <dbReference type="ARBA" id="ARBA00022691"/>
    </source>
</evidence>
<keyword evidence="2 4" id="KW-0808">Transferase</keyword>
<feature type="binding site" evidence="4">
    <location>
        <position position="157"/>
    </location>
    <ligand>
        <name>S-adenosyl-L-methionine</name>
        <dbReference type="ChEBI" id="CHEBI:59789"/>
    </ligand>
</feature>
<accession>A0A4S4FXY3</accession>
<dbReference type="InterPro" id="IPR019874">
    <property type="entry name" value="RF_methyltr_PrmC"/>
</dbReference>
<dbReference type="Gene3D" id="3.40.50.150">
    <property type="entry name" value="Vaccinia Virus protein VP39"/>
    <property type="match status" value="1"/>
</dbReference>
<protein>
    <recommendedName>
        <fullName evidence="4">Release factor glutamine methyltransferase</fullName>
        <shortName evidence="4">RF MTase</shortName>
        <ecNumber evidence="4">2.1.1.297</ecNumber>
    </recommendedName>
    <alternativeName>
        <fullName evidence="4">N5-glutamine methyltransferase PrmC</fullName>
    </alternativeName>
    <alternativeName>
        <fullName evidence="4">Protein-(glutamine-N5) MTase PrmC</fullName>
    </alternativeName>
    <alternativeName>
        <fullName evidence="4">Protein-glutamine N-methyltransferase PrmC</fullName>
    </alternativeName>
</protein>
<feature type="binding site" evidence="4">
    <location>
        <begin position="202"/>
        <end position="205"/>
    </location>
    <ligand>
        <name>substrate</name>
    </ligand>
</feature>
<dbReference type="InterPro" id="IPR004556">
    <property type="entry name" value="HemK-like"/>
</dbReference>
<dbReference type="NCBIfam" id="TIGR03534">
    <property type="entry name" value="RF_mod_PrmC"/>
    <property type="match status" value="1"/>
</dbReference>
<dbReference type="RefSeq" id="WP_136423795.1">
    <property type="nucleotide sequence ID" value="NZ_SSSN01000003.1"/>
</dbReference>